<dbReference type="GO" id="GO:0004674">
    <property type="term" value="F:protein serine/threonine kinase activity"/>
    <property type="evidence" value="ECO:0007669"/>
    <property type="project" value="UniProtKB-KW"/>
</dbReference>
<sequence>MSSRPSITSTTSSTQSASAVLGSPSILTDYEPLEIIGNGSFGIIRKVRRKSDGVLLARKELNFERMTERDRKQIVAEVNILKELQHDNIVRYHDRFVDREHGILYILMEYCGGGDLSGIIKQSRKLKQPVPEDTIWAYLTQLLYALHYCHHPGVPLPVTSSAQGGDVAEGDWREGKQVILHRDLKPENVFLDANGSIKLGDFGLSKAISSSSFANTYVGTPYYMSPELINDSPYDTKSDIWALGCLLYELCAWNPPFHAAQTHQELAVHIRSGRYPPLPKQYSSTLVQVIRAMLSQAPHARPSAQMLMTHEKIVHSHKVLEAQKMYQVVRSRKQAVAQKEQQLTQREAAVTVKEAEVTSELVRLISEREQLEQLQAQFHVEVRAYQDGAARFQEESQAWREVQQREQEALEKDRRDFQDVIARAQAGFEDAVSQAVEARAQEMVVAIGREEVLRQMGEVIRAEERERAEAAIRADFEARWQALQLANQPPAGHDSASKPSRFSRKSLGKRALEELPSNIMAFPHAVARRFNPDNVDTPSRIAPPYGGNAPPSIKQTPIGTSRAASKSLTDLSITKKKIPTSASANASEGLETPNGEACSAGKHALEDQLTRIAYCTTDGVESPSVSAAKKMARRMTTSSAIVRPPLPTHADSAPTTIPIWKPDSLPPPPVYDMDDEENLPSPFLKKLSTKSRTSTGPLSQAKRGMLALAAANAAAEPKPPMTGKEQQAPTATAGSTATTGAGNVVKGPRLSMARAIKVGEEARQKLARRAL</sequence>
<keyword evidence="14" id="KW-1185">Reference proteome</keyword>
<keyword evidence="5 10" id="KW-0547">Nucleotide-binding</keyword>
<feature type="compositionally biased region" description="Low complexity" evidence="11">
    <location>
        <begin position="728"/>
        <end position="742"/>
    </location>
</feature>
<feature type="compositionally biased region" description="Polar residues" evidence="11">
    <location>
        <begin position="553"/>
        <end position="572"/>
    </location>
</feature>
<dbReference type="InterPro" id="IPR017441">
    <property type="entry name" value="Protein_kinase_ATP_BS"/>
</dbReference>
<evidence type="ECO:0000313" key="14">
    <source>
        <dbReference type="Proteomes" id="UP000076738"/>
    </source>
</evidence>
<evidence type="ECO:0000256" key="8">
    <source>
        <dbReference type="ARBA" id="ARBA00047899"/>
    </source>
</evidence>
<protein>
    <recommendedName>
        <fullName evidence="2">non-specific serine/threonine protein kinase</fullName>
        <ecNumber evidence="2">2.7.11.1</ecNumber>
    </recommendedName>
</protein>
<reference evidence="13 14" key="1">
    <citation type="journal article" date="2016" name="Mol. Biol. Evol.">
        <title>Comparative Genomics of Early-Diverging Mushroom-Forming Fungi Provides Insights into the Origins of Lignocellulose Decay Capabilities.</title>
        <authorList>
            <person name="Nagy L.G."/>
            <person name="Riley R."/>
            <person name="Tritt A."/>
            <person name="Adam C."/>
            <person name="Daum C."/>
            <person name="Floudas D."/>
            <person name="Sun H."/>
            <person name="Yadav J.S."/>
            <person name="Pangilinan J."/>
            <person name="Larsson K.H."/>
            <person name="Matsuura K."/>
            <person name="Barry K."/>
            <person name="Labutti K."/>
            <person name="Kuo R."/>
            <person name="Ohm R.A."/>
            <person name="Bhattacharya S.S."/>
            <person name="Shirouzu T."/>
            <person name="Yoshinaga Y."/>
            <person name="Martin F.M."/>
            <person name="Grigoriev I.V."/>
            <person name="Hibbett D.S."/>
        </authorList>
    </citation>
    <scope>NUCLEOTIDE SEQUENCE [LARGE SCALE GENOMIC DNA]</scope>
    <source>
        <strain evidence="13 14">TUFC12733</strain>
    </source>
</reference>
<evidence type="ECO:0000256" key="5">
    <source>
        <dbReference type="ARBA" id="ARBA00022741"/>
    </source>
</evidence>
<feature type="region of interest" description="Disordered" evidence="11">
    <location>
        <begin position="642"/>
        <end position="663"/>
    </location>
</feature>
<comment type="similarity">
    <text evidence="1">Belongs to the protein kinase superfamily. NEK Ser/Thr protein kinase family. NIMA subfamily.</text>
</comment>
<organism evidence="13 14">
    <name type="scientific">Calocera viscosa (strain TUFC12733)</name>
    <dbReference type="NCBI Taxonomy" id="1330018"/>
    <lineage>
        <taxon>Eukaryota</taxon>
        <taxon>Fungi</taxon>
        <taxon>Dikarya</taxon>
        <taxon>Basidiomycota</taxon>
        <taxon>Agaricomycotina</taxon>
        <taxon>Dacrymycetes</taxon>
        <taxon>Dacrymycetales</taxon>
        <taxon>Dacrymycetaceae</taxon>
        <taxon>Calocera</taxon>
    </lineage>
</organism>
<gene>
    <name evidence="13" type="ORF">CALVIDRAFT_534874</name>
</gene>
<dbReference type="PROSITE" id="PS00107">
    <property type="entry name" value="PROTEIN_KINASE_ATP"/>
    <property type="match status" value="1"/>
</dbReference>
<dbReference type="GO" id="GO:0005524">
    <property type="term" value="F:ATP binding"/>
    <property type="evidence" value="ECO:0007669"/>
    <property type="project" value="UniProtKB-UniRule"/>
</dbReference>
<feature type="region of interest" description="Disordered" evidence="11">
    <location>
        <begin position="709"/>
        <end position="750"/>
    </location>
</feature>
<evidence type="ECO:0000313" key="13">
    <source>
        <dbReference type="EMBL" id="KZO98795.1"/>
    </source>
</evidence>
<dbReference type="STRING" id="1330018.A0A167PHG3"/>
<evidence type="ECO:0000256" key="9">
    <source>
        <dbReference type="ARBA" id="ARBA00048679"/>
    </source>
</evidence>
<comment type="catalytic activity">
    <reaction evidence="8">
        <text>L-threonyl-[protein] + ATP = O-phospho-L-threonyl-[protein] + ADP + H(+)</text>
        <dbReference type="Rhea" id="RHEA:46608"/>
        <dbReference type="Rhea" id="RHEA-COMP:11060"/>
        <dbReference type="Rhea" id="RHEA-COMP:11605"/>
        <dbReference type="ChEBI" id="CHEBI:15378"/>
        <dbReference type="ChEBI" id="CHEBI:30013"/>
        <dbReference type="ChEBI" id="CHEBI:30616"/>
        <dbReference type="ChEBI" id="CHEBI:61977"/>
        <dbReference type="ChEBI" id="CHEBI:456216"/>
        <dbReference type="EC" id="2.7.11.1"/>
    </reaction>
</comment>
<name>A0A167PHG3_CALVF</name>
<dbReference type="EMBL" id="KV417274">
    <property type="protein sequence ID" value="KZO98795.1"/>
    <property type="molecule type" value="Genomic_DNA"/>
</dbReference>
<dbReference type="InterPro" id="IPR051131">
    <property type="entry name" value="NEK_Ser/Thr_kinase_NIMA"/>
</dbReference>
<accession>A0A167PHG3</accession>
<dbReference type="EC" id="2.7.11.1" evidence="2"/>
<feature type="region of interest" description="Disordered" evidence="11">
    <location>
        <begin position="542"/>
        <end position="572"/>
    </location>
</feature>
<evidence type="ECO:0000256" key="6">
    <source>
        <dbReference type="ARBA" id="ARBA00022777"/>
    </source>
</evidence>
<evidence type="ECO:0000256" key="2">
    <source>
        <dbReference type="ARBA" id="ARBA00012513"/>
    </source>
</evidence>
<dbReference type="Proteomes" id="UP000076738">
    <property type="component" value="Unassembled WGS sequence"/>
</dbReference>
<feature type="domain" description="Protein kinase" evidence="12">
    <location>
        <begin position="30"/>
        <end position="313"/>
    </location>
</feature>
<keyword evidence="6 13" id="KW-0418">Kinase</keyword>
<evidence type="ECO:0000259" key="12">
    <source>
        <dbReference type="PROSITE" id="PS50011"/>
    </source>
</evidence>
<keyword evidence="4" id="KW-0808">Transferase</keyword>
<dbReference type="InterPro" id="IPR008271">
    <property type="entry name" value="Ser/Thr_kinase_AS"/>
</dbReference>
<dbReference type="OrthoDB" id="10250725at2759"/>
<evidence type="ECO:0000256" key="7">
    <source>
        <dbReference type="ARBA" id="ARBA00022840"/>
    </source>
</evidence>
<dbReference type="InterPro" id="IPR011009">
    <property type="entry name" value="Kinase-like_dom_sf"/>
</dbReference>
<dbReference type="PROSITE" id="PS50011">
    <property type="entry name" value="PROTEIN_KINASE_DOM"/>
    <property type="match status" value="1"/>
</dbReference>
<dbReference type="AlphaFoldDB" id="A0A167PHG3"/>
<dbReference type="Gene3D" id="3.30.200.20">
    <property type="entry name" value="Phosphorylase Kinase, domain 1"/>
    <property type="match status" value="2"/>
</dbReference>
<dbReference type="PROSITE" id="PS00108">
    <property type="entry name" value="PROTEIN_KINASE_ST"/>
    <property type="match status" value="1"/>
</dbReference>
<dbReference type="InterPro" id="IPR000719">
    <property type="entry name" value="Prot_kinase_dom"/>
</dbReference>
<proteinExistence type="inferred from homology"/>
<keyword evidence="3" id="KW-0723">Serine/threonine-protein kinase</keyword>
<dbReference type="Pfam" id="PF00069">
    <property type="entry name" value="Pkinase"/>
    <property type="match status" value="2"/>
</dbReference>
<comment type="catalytic activity">
    <reaction evidence="9">
        <text>L-seryl-[protein] + ATP = O-phospho-L-seryl-[protein] + ADP + H(+)</text>
        <dbReference type="Rhea" id="RHEA:17989"/>
        <dbReference type="Rhea" id="RHEA-COMP:9863"/>
        <dbReference type="Rhea" id="RHEA-COMP:11604"/>
        <dbReference type="ChEBI" id="CHEBI:15378"/>
        <dbReference type="ChEBI" id="CHEBI:29999"/>
        <dbReference type="ChEBI" id="CHEBI:30616"/>
        <dbReference type="ChEBI" id="CHEBI:83421"/>
        <dbReference type="ChEBI" id="CHEBI:456216"/>
        <dbReference type="EC" id="2.7.11.1"/>
    </reaction>
</comment>
<evidence type="ECO:0000256" key="1">
    <source>
        <dbReference type="ARBA" id="ARBA00010886"/>
    </source>
</evidence>
<dbReference type="SUPFAM" id="SSF56112">
    <property type="entry name" value="Protein kinase-like (PK-like)"/>
    <property type="match status" value="1"/>
</dbReference>
<dbReference type="SMART" id="SM00220">
    <property type="entry name" value="S_TKc"/>
    <property type="match status" value="1"/>
</dbReference>
<keyword evidence="7 10" id="KW-0067">ATP-binding</keyword>
<dbReference type="Gene3D" id="1.10.510.10">
    <property type="entry name" value="Transferase(Phosphotransferase) domain 1"/>
    <property type="match status" value="1"/>
</dbReference>
<dbReference type="CDD" id="cd08217">
    <property type="entry name" value="STKc_Nek2"/>
    <property type="match status" value="1"/>
</dbReference>
<dbReference type="FunFam" id="3.30.200.20:FF:000097">
    <property type="entry name" value="Probable serine/threonine-protein kinase nek1"/>
    <property type="match status" value="1"/>
</dbReference>
<feature type="binding site" evidence="10">
    <location>
        <position position="59"/>
    </location>
    <ligand>
        <name>ATP</name>
        <dbReference type="ChEBI" id="CHEBI:30616"/>
    </ligand>
</feature>
<evidence type="ECO:0000256" key="3">
    <source>
        <dbReference type="ARBA" id="ARBA00022527"/>
    </source>
</evidence>
<dbReference type="PANTHER" id="PTHR44899">
    <property type="entry name" value="CAMK FAMILY PROTEIN KINASE"/>
    <property type="match status" value="1"/>
</dbReference>
<evidence type="ECO:0000256" key="11">
    <source>
        <dbReference type="SAM" id="MobiDB-lite"/>
    </source>
</evidence>
<dbReference type="PANTHER" id="PTHR44899:SF3">
    <property type="entry name" value="SERINE_THREONINE-PROTEIN KINASE NEK1"/>
    <property type="match status" value="1"/>
</dbReference>
<evidence type="ECO:0000256" key="10">
    <source>
        <dbReference type="PROSITE-ProRule" id="PRU10141"/>
    </source>
</evidence>
<evidence type="ECO:0000256" key="4">
    <source>
        <dbReference type="ARBA" id="ARBA00022679"/>
    </source>
</evidence>